<dbReference type="PANTHER" id="PTHR42865:SF1">
    <property type="entry name" value="AEROBIC C4-DICARBOXYLATE TRANSPORT PROTEIN"/>
    <property type="match status" value="1"/>
</dbReference>
<keyword evidence="2" id="KW-0813">Transport</keyword>
<gene>
    <name evidence="8" type="ORF">ABH903_002390</name>
</gene>
<dbReference type="InterPro" id="IPR036458">
    <property type="entry name" value="Na:dicarbo_symporter_sf"/>
</dbReference>
<dbReference type="RefSeq" id="WP_370036617.1">
    <property type="nucleotide sequence ID" value="NZ_JBGBYS010000013.1"/>
</dbReference>
<evidence type="ECO:0000256" key="5">
    <source>
        <dbReference type="ARBA" id="ARBA00022989"/>
    </source>
</evidence>
<sequence length="440" mass="46315">MSSTTIEEEPRPQTDTPARRSLWGRLIRELWFHVIVGAVLGIAVGLLFPTVGAALTPLSDWFIALVKMIVIPVVFCVVSLGIASMDSLRKAGRVGVKALSYFIVLSLLSMLIGLVAANTFKPGEGLNIDPSTLNAGAVPVDEHDSPGSLVEFVSSTIPESFFGALTGHTILAALLVSILFGSALNVSGGAGKPITRALQSLQTVIFKIVLWVMWLAPLATFGALAAVVANYGTQSLQQLGYLILIFMGTCVFYVVIVLGVIARACGMNIFSVMRYFKEELLIALSTCSSEAILPQLIKKLEALGVGKSTVGIVVPAGFSFNLDGSAVYLTMAALFLAQAVGVPLDWGQQLAIVGVMMLTSKGTAGIAGGAFIVLASTLSAVGDIPLAALALIVGIDRILNEGRVFINVLGNVMAAVVVGKWEKDFDPVIARQALARRTLT</sequence>
<dbReference type="PROSITE" id="PS00714">
    <property type="entry name" value="NA_DICARBOXYL_SYMP_2"/>
    <property type="match status" value="1"/>
</dbReference>
<evidence type="ECO:0000256" key="1">
    <source>
        <dbReference type="ARBA" id="ARBA00004141"/>
    </source>
</evidence>
<dbReference type="PRINTS" id="PR00173">
    <property type="entry name" value="EDTRNSPORT"/>
</dbReference>
<evidence type="ECO:0000256" key="2">
    <source>
        <dbReference type="ARBA" id="ARBA00022448"/>
    </source>
</evidence>
<dbReference type="InterPro" id="IPR001991">
    <property type="entry name" value="Na-dicarboxylate_symporter"/>
</dbReference>
<feature type="transmembrane region" description="Helical" evidence="7">
    <location>
        <begin position="204"/>
        <end position="229"/>
    </location>
</feature>
<name>A0ABV4ELD7_BREEP</name>
<dbReference type="Proteomes" id="UP001565435">
    <property type="component" value="Unassembled WGS sequence"/>
</dbReference>
<feature type="transmembrane region" description="Helical" evidence="7">
    <location>
        <begin position="241"/>
        <end position="265"/>
    </location>
</feature>
<proteinExistence type="predicted"/>
<feature type="transmembrane region" description="Helical" evidence="7">
    <location>
        <begin position="61"/>
        <end position="82"/>
    </location>
</feature>
<dbReference type="Pfam" id="PF00375">
    <property type="entry name" value="SDF"/>
    <property type="match status" value="1"/>
</dbReference>
<keyword evidence="3 7" id="KW-0812">Transmembrane</keyword>
<dbReference type="EMBL" id="JBGBYS010000013">
    <property type="protein sequence ID" value="MEY9259358.1"/>
    <property type="molecule type" value="Genomic_DNA"/>
</dbReference>
<feature type="transmembrane region" description="Helical" evidence="7">
    <location>
        <begin position="30"/>
        <end position="55"/>
    </location>
</feature>
<keyword evidence="6 7" id="KW-0472">Membrane</keyword>
<feature type="transmembrane region" description="Helical" evidence="7">
    <location>
        <begin position="161"/>
        <end position="184"/>
    </location>
</feature>
<dbReference type="InterPro" id="IPR018107">
    <property type="entry name" value="Na-dicarboxylate_symporter_CS"/>
</dbReference>
<feature type="transmembrane region" description="Helical" evidence="7">
    <location>
        <begin position="94"/>
        <end position="117"/>
    </location>
</feature>
<evidence type="ECO:0000256" key="4">
    <source>
        <dbReference type="ARBA" id="ARBA00022847"/>
    </source>
</evidence>
<feature type="transmembrane region" description="Helical" evidence="7">
    <location>
        <begin position="326"/>
        <end position="344"/>
    </location>
</feature>
<evidence type="ECO:0000256" key="7">
    <source>
        <dbReference type="SAM" id="Phobius"/>
    </source>
</evidence>
<accession>A0ABV4ELD7</accession>
<protein>
    <submittedName>
        <fullName evidence="8">Aerobic C4-dicarboxylate transport protein</fullName>
    </submittedName>
</protein>
<comment type="caution">
    <text evidence="8">The sequence shown here is derived from an EMBL/GenBank/DDBJ whole genome shotgun (WGS) entry which is preliminary data.</text>
</comment>
<keyword evidence="9" id="KW-1185">Reference proteome</keyword>
<organism evidence="8 9">
    <name type="scientific">Brevibacterium epidermidis</name>
    <dbReference type="NCBI Taxonomy" id="1698"/>
    <lineage>
        <taxon>Bacteria</taxon>
        <taxon>Bacillati</taxon>
        <taxon>Actinomycetota</taxon>
        <taxon>Actinomycetes</taxon>
        <taxon>Micrococcales</taxon>
        <taxon>Brevibacteriaceae</taxon>
        <taxon>Brevibacterium</taxon>
    </lineage>
</organism>
<keyword evidence="5 7" id="KW-1133">Transmembrane helix</keyword>
<evidence type="ECO:0000313" key="8">
    <source>
        <dbReference type="EMBL" id="MEY9259358.1"/>
    </source>
</evidence>
<dbReference type="Gene3D" id="1.10.3860.10">
    <property type="entry name" value="Sodium:dicarboxylate symporter"/>
    <property type="match status" value="1"/>
</dbReference>
<evidence type="ECO:0000256" key="6">
    <source>
        <dbReference type="ARBA" id="ARBA00023136"/>
    </source>
</evidence>
<dbReference type="SUPFAM" id="SSF118215">
    <property type="entry name" value="Proton glutamate symport protein"/>
    <property type="match status" value="1"/>
</dbReference>
<dbReference type="PANTHER" id="PTHR42865">
    <property type="entry name" value="PROTON/GLUTAMATE-ASPARTATE SYMPORTER"/>
    <property type="match status" value="1"/>
</dbReference>
<reference evidence="8 9" key="1">
    <citation type="submission" date="2024-07" db="EMBL/GenBank/DDBJ databases">
        <title>Mealworm larvae gut microbial communities from Newark, Delaware, USA.</title>
        <authorList>
            <person name="Blenner M."/>
        </authorList>
    </citation>
    <scope>NUCLEOTIDE SEQUENCE [LARGE SCALE GENOMIC DNA]</scope>
    <source>
        <strain evidence="8 9">UD i117</strain>
    </source>
</reference>
<evidence type="ECO:0000313" key="9">
    <source>
        <dbReference type="Proteomes" id="UP001565435"/>
    </source>
</evidence>
<evidence type="ECO:0000256" key="3">
    <source>
        <dbReference type="ARBA" id="ARBA00022692"/>
    </source>
</evidence>
<comment type="subcellular location">
    <subcellularLocation>
        <location evidence="1">Membrane</location>
        <topology evidence="1">Multi-pass membrane protein</topology>
    </subcellularLocation>
</comment>
<keyword evidence="4" id="KW-0769">Symport</keyword>